<evidence type="ECO:0000256" key="7">
    <source>
        <dbReference type="SAM" id="MobiDB-lite"/>
    </source>
</evidence>
<dbReference type="PANTHER" id="PTHR21569:SF1">
    <property type="entry name" value="SMALL RIBOSOMAL SUBUNIT PROTEIN US9M"/>
    <property type="match status" value="1"/>
</dbReference>
<dbReference type="EMBL" id="QZAR01000302">
    <property type="protein sequence ID" value="THW83129.1"/>
    <property type="molecule type" value="Genomic_DNA"/>
</dbReference>
<evidence type="ECO:0000256" key="1">
    <source>
        <dbReference type="ARBA" id="ARBA00005251"/>
    </source>
</evidence>
<comment type="similarity">
    <text evidence="1 6">Belongs to the universal ribosomal protein uS9 family.</text>
</comment>
<feature type="chain" id="PRO_5020371926" description="Small ribosomal subunit protein uS9m" evidence="8">
    <location>
        <begin position="18"/>
        <end position="783"/>
    </location>
</feature>
<dbReference type="PANTHER" id="PTHR21569">
    <property type="entry name" value="RIBOSOMAL PROTEIN S9"/>
    <property type="match status" value="1"/>
</dbReference>
<dbReference type="InterPro" id="IPR000754">
    <property type="entry name" value="Ribosomal_uS9"/>
</dbReference>
<evidence type="ECO:0000256" key="8">
    <source>
        <dbReference type="SAM" id="SignalP"/>
    </source>
</evidence>
<evidence type="ECO:0000256" key="2">
    <source>
        <dbReference type="ARBA" id="ARBA00022980"/>
    </source>
</evidence>
<protein>
    <recommendedName>
        <fullName evidence="4">Small ribosomal subunit protein uS9m</fullName>
    </recommendedName>
    <alternativeName>
        <fullName evidence="5">37S ribosomal protein S9, mitochondrial</fullName>
    </alternativeName>
</protein>
<organism evidence="9 10">
    <name type="scientific">Aureobasidium pullulans</name>
    <name type="common">Black yeast</name>
    <name type="synonym">Pullularia pullulans</name>
    <dbReference type="NCBI Taxonomy" id="5580"/>
    <lineage>
        <taxon>Eukaryota</taxon>
        <taxon>Fungi</taxon>
        <taxon>Dikarya</taxon>
        <taxon>Ascomycota</taxon>
        <taxon>Pezizomycotina</taxon>
        <taxon>Dothideomycetes</taxon>
        <taxon>Dothideomycetidae</taxon>
        <taxon>Dothideales</taxon>
        <taxon>Saccotheciaceae</taxon>
        <taxon>Aureobasidium</taxon>
    </lineage>
</organism>
<dbReference type="SUPFAM" id="SSF54211">
    <property type="entry name" value="Ribosomal protein S5 domain 2-like"/>
    <property type="match status" value="1"/>
</dbReference>
<dbReference type="InterPro" id="IPR020568">
    <property type="entry name" value="Ribosomal_Su5_D2-typ_SF"/>
</dbReference>
<dbReference type="GO" id="GO:0006412">
    <property type="term" value="P:translation"/>
    <property type="evidence" value="ECO:0007669"/>
    <property type="project" value="InterPro"/>
</dbReference>
<comment type="caution">
    <text evidence="9">The sequence shown here is derived from an EMBL/GenBank/DDBJ whole genome shotgun (WGS) entry which is preliminary data.</text>
</comment>
<dbReference type="InterPro" id="IPR014721">
    <property type="entry name" value="Ribsml_uS5_D2-typ_fold_subgr"/>
</dbReference>
<dbReference type="Proteomes" id="UP000304928">
    <property type="component" value="Unassembled WGS sequence"/>
</dbReference>
<sequence length="783" mass="82426">MASPHGLDELLVLGVLGVELLELVRLDIGSDVEGRESLLATDKEGTTDERVVGATVDGSGTEDVLAGSLKTGEETTDLVVAHEGEGKLVVVLVVHSPEGVLLEVDVLPEPGKGDLAGLLVRVLALELVNLEGGAAESLDGVLGLGGGRGLLLIVVLGGSSLGLGGLLRLLSLGGGLLLGGLVGDGLLDELELLGNVRVDGLVGDSLEPTGDVGVVAAPLLVEEVLEATGDDAGSEDVGKSEALTNEVGVDEEVVLKGTDSLGGGLLGGVDGLLVVGVTADQRAEPATEGGEDLSVGEGHPSEDGGVVLLGLAEESGLLVLGSDCMRIAVSPLSQIDWAACFVQKGGEVCGCRNWQRTVDGNGNALSEDVAVGTLEGGDLAELVELEVLGLDTLGRLGVNDVKVEAVGLCDGQQGGEGMDEDVKNKSGGVEFGTAAAAIVQRPATATSRRSLRSTIMELGALRSGLRAAIASFRQPATRRFPVSQPQFRRLASTTTDQPLGDIRAAPPIDFSNKRDAAAEENAEDDDMEGGRSIAAYAAMMDRLRIIPASPSYFTGKPDFTDDLLNLENLLRKYQTLPVLPTGHAPRIAWKTLAQYKMGSNEPVKAARYTKILQVLQRLNYIHPNLMPDEVAYALRRYMRDVQPFHNQPKPGVVDEYGRARGVGRRKSSNAVAYLVEGEGECLINGKPLTQAFGRLHDRESALWALKVTERMDKYNVWCVARGGGTTGQADAIALAVSKALMVHEPLLKPALRRAGVVTRDPRRVERKKPGKLKARKMPAWVKR</sequence>
<evidence type="ECO:0000313" key="10">
    <source>
        <dbReference type="Proteomes" id="UP000304928"/>
    </source>
</evidence>
<evidence type="ECO:0000256" key="4">
    <source>
        <dbReference type="ARBA" id="ARBA00039318"/>
    </source>
</evidence>
<feature type="region of interest" description="Disordered" evidence="7">
    <location>
        <begin position="491"/>
        <end position="527"/>
    </location>
</feature>
<accession>A0A4S9AT13</accession>
<evidence type="ECO:0000313" key="9">
    <source>
        <dbReference type="EMBL" id="THW83129.1"/>
    </source>
</evidence>
<dbReference type="Gene3D" id="3.30.230.10">
    <property type="match status" value="1"/>
</dbReference>
<feature type="compositionally biased region" description="Acidic residues" evidence="7">
    <location>
        <begin position="518"/>
        <end position="527"/>
    </location>
</feature>
<reference evidence="9 10" key="1">
    <citation type="submission" date="2018-10" db="EMBL/GenBank/DDBJ databases">
        <title>Fifty Aureobasidium pullulans genomes reveal a recombining polyextremotolerant generalist.</title>
        <authorList>
            <person name="Gostincar C."/>
            <person name="Turk M."/>
            <person name="Zajc J."/>
            <person name="Gunde-Cimerman N."/>
        </authorList>
    </citation>
    <scope>NUCLEOTIDE SEQUENCE [LARGE SCALE GENOMIC DNA]</scope>
    <source>
        <strain evidence="9 10">EXF-10507</strain>
    </source>
</reference>
<feature type="signal peptide" evidence="8">
    <location>
        <begin position="1"/>
        <end position="17"/>
    </location>
</feature>
<name>A0A4S9AT13_AURPU</name>
<evidence type="ECO:0000256" key="3">
    <source>
        <dbReference type="ARBA" id="ARBA00023274"/>
    </source>
</evidence>
<dbReference type="AlphaFoldDB" id="A0A4S9AT13"/>
<dbReference type="NCBIfam" id="NF001099">
    <property type="entry name" value="PRK00132.1"/>
    <property type="match status" value="1"/>
</dbReference>
<keyword evidence="3 6" id="KW-0687">Ribonucleoprotein</keyword>
<proteinExistence type="inferred from homology"/>
<gene>
    <name evidence="9" type="ORF">D6D15_09788</name>
</gene>
<dbReference type="InterPro" id="IPR023035">
    <property type="entry name" value="Ribosomal_uS9_bac/plastid"/>
</dbReference>
<dbReference type="GO" id="GO:0003735">
    <property type="term" value="F:structural constituent of ribosome"/>
    <property type="evidence" value="ECO:0007669"/>
    <property type="project" value="InterPro"/>
</dbReference>
<evidence type="ECO:0000256" key="5">
    <source>
        <dbReference type="ARBA" id="ARBA00042623"/>
    </source>
</evidence>
<keyword evidence="8" id="KW-0732">Signal</keyword>
<feature type="region of interest" description="Disordered" evidence="7">
    <location>
        <begin position="759"/>
        <end position="783"/>
    </location>
</feature>
<dbReference type="GO" id="GO:0005763">
    <property type="term" value="C:mitochondrial small ribosomal subunit"/>
    <property type="evidence" value="ECO:0007669"/>
    <property type="project" value="TreeGrafter"/>
</dbReference>
<dbReference type="FunFam" id="3.30.230.10:FF:000001">
    <property type="entry name" value="30S ribosomal protein S9"/>
    <property type="match status" value="1"/>
</dbReference>
<dbReference type="Pfam" id="PF00380">
    <property type="entry name" value="Ribosomal_S9"/>
    <property type="match status" value="1"/>
</dbReference>
<evidence type="ECO:0000256" key="6">
    <source>
        <dbReference type="RuleBase" id="RU003815"/>
    </source>
</evidence>
<feature type="compositionally biased region" description="Basic residues" evidence="7">
    <location>
        <begin position="764"/>
        <end position="783"/>
    </location>
</feature>
<keyword evidence="2 6" id="KW-0689">Ribosomal protein</keyword>
<dbReference type="PROSITE" id="PS00360">
    <property type="entry name" value="RIBOSOMAL_S9"/>
    <property type="match status" value="1"/>
</dbReference>
<dbReference type="GO" id="GO:0003723">
    <property type="term" value="F:RNA binding"/>
    <property type="evidence" value="ECO:0007669"/>
    <property type="project" value="TreeGrafter"/>
</dbReference>
<dbReference type="InterPro" id="IPR020574">
    <property type="entry name" value="Ribosomal_uS9_CS"/>
</dbReference>